<evidence type="ECO:0000313" key="2">
    <source>
        <dbReference type="EMBL" id="CAB4336750.1"/>
    </source>
</evidence>
<dbReference type="AlphaFoldDB" id="A0A6J5Z8G4"/>
<gene>
    <name evidence="2" type="ORF">UFOPK3522_00243</name>
</gene>
<reference evidence="2" key="1">
    <citation type="submission" date="2020-05" db="EMBL/GenBank/DDBJ databases">
        <authorList>
            <person name="Chiriac C."/>
            <person name="Salcher M."/>
            <person name="Ghai R."/>
            <person name="Kavagutti S V."/>
        </authorList>
    </citation>
    <scope>NUCLEOTIDE SEQUENCE</scope>
</reference>
<accession>A0A6J5Z8G4</accession>
<sequence length="63" mass="6321">MGDSTTLAARSGATKGDTLKINGVLDIFSALILLAAISLVVSKPQIVSTVGSSFNTALKTAKG</sequence>
<organism evidence="2">
    <name type="scientific">freshwater metagenome</name>
    <dbReference type="NCBI Taxonomy" id="449393"/>
    <lineage>
        <taxon>unclassified sequences</taxon>
        <taxon>metagenomes</taxon>
        <taxon>ecological metagenomes</taxon>
    </lineage>
</organism>
<dbReference type="EMBL" id="CAESAO010000011">
    <property type="protein sequence ID" value="CAB4336750.1"/>
    <property type="molecule type" value="Genomic_DNA"/>
</dbReference>
<name>A0A6J5Z8G4_9ZZZZ</name>
<keyword evidence="1" id="KW-0812">Transmembrane</keyword>
<protein>
    <submittedName>
        <fullName evidence="2">Unannotated protein</fullName>
    </submittedName>
</protein>
<feature type="transmembrane region" description="Helical" evidence="1">
    <location>
        <begin position="21"/>
        <end position="41"/>
    </location>
</feature>
<proteinExistence type="predicted"/>
<keyword evidence="1" id="KW-0472">Membrane</keyword>
<keyword evidence="1" id="KW-1133">Transmembrane helix</keyword>
<evidence type="ECO:0000256" key="1">
    <source>
        <dbReference type="SAM" id="Phobius"/>
    </source>
</evidence>